<organism evidence="1">
    <name type="scientific">mine drainage metagenome</name>
    <dbReference type="NCBI Taxonomy" id="410659"/>
    <lineage>
        <taxon>unclassified sequences</taxon>
        <taxon>metagenomes</taxon>
        <taxon>ecological metagenomes</taxon>
    </lineage>
</organism>
<comment type="caution">
    <text evidence="1">The sequence shown here is derived from an EMBL/GenBank/DDBJ whole genome shotgun (WGS) entry which is preliminary data.</text>
</comment>
<name>E6PQG3_9ZZZZ</name>
<accession>E6PQG3</accession>
<sequence>MTPRLGKSQAQINAVVRATIHPHVRPARYTAGTECDMSKPEDPIDRLLKLGIKCLLTDKDVALILGIKPSGMRQRRHKHPETLPPSIMNGKFHRYVPEDVAAWLLAKKRER</sequence>
<reference evidence="1" key="1">
    <citation type="submission" date="2009-10" db="EMBL/GenBank/DDBJ databases">
        <title>Diversity of trophic interactions inside an arsenic-rich microbial ecosystem.</title>
        <authorList>
            <person name="Bertin P.N."/>
            <person name="Heinrich-Salmeron A."/>
            <person name="Pelletier E."/>
            <person name="Goulhen-Chollet F."/>
            <person name="Arsene-Ploetze F."/>
            <person name="Gallien S."/>
            <person name="Calteau A."/>
            <person name="Vallenet D."/>
            <person name="Casiot C."/>
            <person name="Chane-Woon-Ming B."/>
            <person name="Giloteaux L."/>
            <person name="Barakat M."/>
            <person name="Bonnefoy V."/>
            <person name="Bruneel O."/>
            <person name="Chandler M."/>
            <person name="Cleiss J."/>
            <person name="Duran R."/>
            <person name="Elbaz-Poulichet F."/>
            <person name="Fonknechten N."/>
            <person name="Lauga B."/>
            <person name="Mornico D."/>
            <person name="Ortet P."/>
            <person name="Schaeffer C."/>
            <person name="Siguier P."/>
            <person name="Alexander Thil Smith A."/>
            <person name="Van Dorsselaer A."/>
            <person name="Weissenbach J."/>
            <person name="Medigue C."/>
            <person name="Le Paslier D."/>
        </authorList>
    </citation>
    <scope>NUCLEOTIDE SEQUENCE</scope>
</reference>
<dbReference type="EMBL" id="CABM01000042">
    <property type="protein sequence ID" value="CBH97167.1"/>
    <property type="molecule type" value="Genomic_DNA"/>
</dbReference>
<evidence type="ECO:0008006" key="2">
    <source>
        <dbReference type="Google" id="ProtNLM"/>
    </source>
</evidence>
<protein>
    <recommendedName>
        <fullName evidence="2">Helix-turn-helix domain-containing protein</fullName>
    </recommendedName>
</protein>
<gene>
    <name evidence="1" type="ORF">CARN2_2639</name>
</gene>
<dbReference type="AlphaFoldDB" id="E6PQG3"/>
<proteinExistence type="predicted"/>
<evidence type="ECO:0000313" key="1">
    <source>
        <dbReference type="EMBL" id="CBH97167.1"/>
    </source>
</evidence>